<feature type="domain" description="HTH hxlR-type" evidence="4">
    <location>
        <begin position="12"/>
        <end position="111"/>
    </location>
</feature>
<keyword evidence="3" id="KW-0804">Transcription</keyword>
<evidence type="ECO:0000256" key="2">
    <source>
        <dbReference type="ARBA" id="ARBA00023125"/>
    </source>
</evidence>
<name>A0A1Y5SHZ8_9RHOB</name>
<evidence type="ECO:0000313" key="5">
    <source>
        <dbReference type="EMBL" id="SLN40093.1"/>
    </source>
</evidence>
<evidence type="ECO:0000313" key="6">
    <source>
        <dbReference type="Proteomes" id="UP000193900"/>
    </source>
</evidence>
<dbReference type="InterPro" id="IPR002577">
    <property type="entry name" value="HTH_HxlR"/>
</dbReference>
<dbReference type="AlphaFoldDB" id="A0A1Y5SHZ8"/>
<accession>A0A1Y5SHZ8</accession>
<dbReference type="InterPro" id="IPR036390">
    <property type="entry name" value="WH_DNA-bd_sf"/>
</dbReference>
<gene>
    <name evidence="5" type="primary">ytcD</name>
    <name evidence="5" type="ORF">ROA7023_01551</name>
</gene>
<dbReference type="InterPro" id="IPR036388">
    <property type="entry name" value="WH-like_DNA-bd_sf"/>
</dbReference>
<dbReference type="SUPFAM" id="SSF46785">
    <property type="entry name" value="Winged helix' DNA-binding domain"/>
    <property type="match status" value="1"/>
</dbReference>
<keyword evidence="6" id="KW-1185">Reference proteome</keyword>
<dbReference type="PANTHER" id="PTHR33204">
    <property type="entry name" value="TRANSCRIPTIONAL REGULATOR, MARR FAMILY"/>
    <property type="match status" value="1"/>
</dbReference>
<dbReference type="PROSITE" id="PS51118">
    <property type="entry name" value="HTH_HXLR"/>
    <property type="match status" value="1"/>
</dbReference>
<dbReference type="Gene3D" id="1.10.10.10">
    <property type="entry name" value="Winged helix-like DNA-binding domain superfamily/Winged helix DNA-binding domain"/>
    <property type="match status" value="1"/>
</dbReference>
<dbReference type="EMBL" id="FWFZ01000006">
    <property type="protein sequence ID" value="SLN40093.1"/>
    <property type="molecule type" value="Genomic_DNA"/>
</dbReference>
<evidence type="ECO:0000259" key="4">
    <source>
        <dbReference type="PROSITE" id="PS51118"/>
    </source>
</evidence>
<dbReference type="Proteomes" id="UP000193900">
    <property type="component" value="Unassembled WGS sequence"/>
</dbReference>
<sequence length="127" mass="14023">MKPVIHQETGPCIAISDVLSRIGDKWSVLVIVKLAAGPMRFSELQREIGNISKKMLTTTLRGLERDGFVSRTVTPLRPPRVDYGLTDFGKELNEPLGALAHWAGANHRRMESARAAFDLLQDRASVG</sequence>
<reference evidence="5 6" key="1">
    <citation type="submission" date="2017-03" db="EMBL/GenBank/DDBJ databases">
        <authorList>
            <person name="Afonso C.L."/>
            <person name="Miller P.J."/>
            <person name="Scott M.A."/>
            <person name="Spackman E."/>
            <person name="Goraichik I."/>
            <person name="Dimitrov K.M."/>
            <person name="Suarez D.L."/>
            <person name="Swayne D.E."/>
        </authorList>
    </citation>
    <scope>NUCLEOTIDE SEQUENCE [LARGE SCALE GENOMIC DNA]</scope>
    <source>
        <strain evidence="5 6">CECT 7023</strain>
    </source>
</reference>
<dbReference type="Pfam" id="PF01638">
    <property type="entry name" value="HxlR"/>
    <property type="match status" value="1"/>
</dbReference>
<dbReference type="PANTHER" id="PTHR33204:SF39">
    <property type="entry name" value="TRANSCRIPTIONAL REGULATORY PROTEIN"/>
    <property type="match status" value="1"/>
</dbReference>
<protein>
    <submittedName>
        <fullName evidence="5">Putative HTH-type transcriptional regulator YtcD</fullName>
    </submittedName>
</protein>
<evidence type="ECO:0000256" key="1">
    <source>
        <dbReference type="ARBA" id="ARBA00023015"/>
    </source>
</evidence>
<proteinExistence type="predicted"/>
<dbReference type="GO" id="GO:0003677">
    <property type="term" value="F:DNA binding"/>
    <property type="evidence" value="ECO:0007669"/>
    <property type="project" value="UniProtKB-KW"/>
</dbReference>
<keyword evidence="2" id="KW-0238">DNA-binding</keyword>
<dbReference type="RefSeq" id="WP_085878432.1">
    <property type="nucleotide sequence ID" value="NZ_FWFZ01000006.1"/>
</dbReference>
<dbReference type="OrthoDB" id="9800350at2"/>
<organism evidence="5 6">
    <name type="scientific">Roseisalinus antarcticus</name>
    <dbReference type="NCBI Taxonomy" id="254357"/>
    <lineage>
        <taxon>Bacteria</taxon>
        <taxon>Pseudomonadati</taxon>
        <taxon>Pseudomonadota</taxon>
        <taxon>Alphaproteobacteria</taxon>
        <taxon>Rhodobacterales</taxon>
        <taxon>Roseobacteraceae</taxon>
        <taxon>Roseisalinus</taxon>
    </lineage>
</organism>
<keyword evidence="1" id="KW-0805">Transcription regulation</keyword>
<evidence type="ECO:0000256" key="3">
    <source>
        <dbReference type="ARBA" id="ARBA00023163"/>
    </source>
</evidence>